<evidence type="ECO:0000313" key="3">
    <source>
        <dbReference type="EMBL" id="RZQ62001.1"/>
    </source>
</evidence>
<dbReference type="InterPro" id="IPR036890">
    <property type="entry name" value="HATPase_C_sf"/>
</dbReference>
<keyword evidence="4" id="KW-1185">Reference proteome</keyword>
<dbReference type="Gene3D" id="3.30.565.10">
    <property type="entry name" value="Histidine kinase-like ATPase, C-terminal domain"/>
    <property type="match status" value="1"/>
</dbReference>
<reference evidence="3 4" key="1">
    <citation type="submission" date="2019-02" db="EMBL/GenBank/DDBJ databases">
        <title>Draft genome sequence of Amycolatopsis sp. 8-3EHSu isolated from roots of Suaeda maritima.</title>
        <authorList>
            <person name="Duangmal K."/>
            <person name="Chantavorakit T."/>
        </authorList>
    </citation>
    <scope>NUCLEOTIDE SEQUENCE [LARGE SCALE GENOMIC DNA]</scope>
    <source>
        <strain evidence="3 4">8-3EHSu</strain>
    </source>
</reference>
<evidence type="ECO:0000256" key="1">
    <source>
        <dbReference type="ARBA" id="ARBA00022527"/>
    </source>
</evidence>
<dbReference type="PANTHER" id="PTHR35526">
    <property type="entry name" value="ANTI-SIGMA-F FACTOR RSBW-RELATED"/>
    <property type="match status" value="1"/>
</dbReference>
<sequence length="141" mass="15244">MIEKDPPPSDLGDRNDIEIRLGADLAHLPIIRGVASNIAMRADFDLDTIADLRLAVDEACSELITRATTGSSMRCRFTFDDDQLRFHGAVLSADRAVPDTGSFGWKVLTTLADEATSWAEADGTGHVVHIALAKRRPAVDA</sequence>
<dbReference type="GO" id="GO:0004674">
    <property type="term" value="F:protein serine/threonine kinase activity"/>
    <property type="evidence" value="ECO:0007669"/>
    <property type="project" value="UniProtKB-KW"/>
</dbReference>
<dbReference type="Proteomes" id="UP000292003">
    <property type="component" value="Unassembled WGS sequence"/>
</dbReference>
<accession>A0A4Q7J3D0</accession>
<proteinExistence type="predicted"/>
<dbReference type="Pfam" id="PF13581">
    <property type="entry name" value="HATPase_c_2"/>
    <property type="match status" value="1"/>
</dbReference>
<organism evidence="3 4">
    <name type="scientific">Amycolatopsis suaedae</name>
    <dbReference type="NCBI Taxonomy" id="2510978"/>
    <lineage>
        <taxon>Bacteria</taxon>
        <taxon>Bacillati</taxon>
        <taxon>Actinomycetota</taxon>
        <taxon>Actinomycetes</taxon>
        <taxon>Pseudonocardiales</taxon>
        <taxon>Pseudonocardiaceae</taxon>
        <taxon>Amycolatopsis</taxon>
    </lineage>
</organism>
<gene>
    <name evidence="3" type="ORF">EWH70_20585</name>
</gene>
<dbReference type="InterPro" id="IPR003594">
    <property type="entry name" value="HATPase_dom"/>
</dbReference>
<dbReference type="RefSeq" id="WP_130477094.1">
    <property type="nucleotide sequence ID" value="NZ_SFCC01000010.1"/>
</dbReference>
<feature type="domain" description="Histidine kinase/HSP90-like ATPase" evidence="2">
    <location>
        <begin position="23"/>
        <end position="107"/>
    </location>
</feature>
<evidence type="ECO:0000313" key="4">
    <source>
        <dbReference type="Proteomes" id="UP000292003"/>
    </source>
</evidence>
<keyword evidence="3" id="KW-0547">Nucleotide-binding</keyword>
<dbReference type="AlphaFoldDB" id="A0A4Q7J3D0"/>
<name>A0A4Q7J3D0_9PSEU</name>
<protein>
    <submittedName>
        <fullName evidence="3">ATP-binding protein</fullName>
    </submittedName>
</protein>
<dbReference type="EMBL" id="SFCC01000010">
    <property type="protein sequence ID" value="RZQ62001.1"/>
    <property type="molecule type" value="Genomic_DNA"/>
</dbReference>
<comment type="caution">
    <text evidence="3">The sequence shown here is derived from an EMBL/GenBank/DDBJ whole genome shotgun (WGS) entry which is preliminary data.</text>
</comment>
<keyword evidence="1" id="KW-0723">Serine/threonine-protein kinase</keyword>
<dbReference type="InterPro" id="IPR050267">
    <property type="entry name" value="Anti-sigma-factor_SerPK"/>
</dbReference>
<keyword evidence="3" id="KW-0067">ATP-binding</keyword>
<keyword evidence="1" id="KW-0808">Transferase</keyword>
<dbReference type="GO" id="GO:0005524">
    <property type="term" value="F:ATP binding"/>
    <property type="evidence" value="ECO:0007669"/>
    <property type="project" value="UniProtKB-KW"/>
</dbReference>
<keyword evidence="1" id="KW-0418">Kinase</keyword>
<dbReference type="OrthoDB" id="3694612at2"/>
<dbReference type="PANTHER" id="PTHR35526:SF3">
    <property type="entry name" value="ANTI-SIGMA-F FACTOR RSBW"/>
    <property type="match status" value="1"/>
</dbReference>
<evidence type="ECO:0000259" key="2">
    <source>
        <dbReference type="Pfam" id="PF13581"/>
    </source>
</evidence>